<evidence type="ECO:0000259" key="1">
    <source>
        <dbReference type="PROSITE" id="PS50041"/>
    </source>
</evidence>
<dbReference type="InParanoid" id="B0X7R0"/>
<proteinExistence type="predicted"/>
<dbReference type="PANTHER" id="PTHR22803">
    <property type="entry name" value="MANNOSE, PHOSPHOLIPASE, LECTIN RECEPTOR RELATED"/>
    <property type="match status" value="1"/>
</dbReference>
<dbReference type="STRING" id="7176.B0X7R0"/>
<protein>
    <submittedName>
        <fullName evidence="2">Galactose-specific C-type lectin</fullName>
    </submittedName>
</protein>
<dbReference type="InterPro" id="IPR050111">
    <property type="entry name" value="C-type_lectin/snaclec_domain"/>
</dbReference>
<dbReference type="OMA" id="ANWHGAN"/>
<dbReference type="eggNOG" id="KOG4297">
    <property type="taxonomic scope" value="Eukaryota"/>
</dbReference>
<dbReference type="Gene3D" id="3.10.100.10">
    <property type="entry name" value="Mannose-Binding Protein A, subunit A"/>
    <property type="match status" value="1"/>
</dbReference>
<dbReference type="SMART" id="SM00034">
    <property type="entry name" value="CLECT"/>
    <property type="match status" value="1"/>
</dbReference>
<dbReference type="VEuPathDB" id="VectorBase:CQUJHB006570"/>
<feature type="domain" description="C-type lectin" evidence="1">
    <location>
        <begin position="37"/>
        <end position="152"/>
    </location>
</feature>
<evidence type="ECO:0000313" key="3">
    <source>
        <dbReference type="EnsemblMetazoa" id="CPIJ015095-PA"/>
    </source>
</evidence>
<gene>
    <name evidence="3" type="primary">6048831</name>
    <name evidence="2" type="ORF">CpipJ_CPIJ015095</name>
</gene>
<dbReference type="InterPro" id="IPR001304">
    <property type="entry name" value="C-type_lectin-like"/>
</dbReference>
<dbReference type="VEuPathDB" id="VectorBase:CPIJ015095"/>
<evidence type="ECO:0000313" key="4">
    <source>
        <dbReference type="Proteomes" id="UP000002320"/>
    </source>
</evidence>
<dbReference type="OrthoDB" id="7727975at2759"/>
<dbReference type="EMBL" id="DS232458">
    <property type="protein sequence ID" value="EDS42072.1"/>
    <property type="molecule type" value="Genomic_DNA"/>
</dbReference>
<dbReference type="EnsemblMetazoa" id="CPIJ015095-RA">
    <property type="protein sequence ID" value="CPIJ015095-PA"/>
    <property type="gene ID" value="CPIJ015095"/>
</dbReference>
<accession>B0X7R0</accession>
<dbReference type="KEGG" id="cqu:CpipJ_CPIJ015095"/>
<dbReference type="FunCoup" id="B0X7R0">
    <property type="interactions" value="20"/>
</dbReference>
<reference evidence="3" key="2">
    <citation type="submission" date="2020-05" db="UniProtKB">
        <authorList>
            <consortium name="EnsemblMetazoa"/>
        </authorList>
    </citation>
    <scope>IDENTIFICATION</scope>
    <source>
        <strain evidence="3">JHB</strain>
    </source>
</reference>
<dbReference type="InterPro" id="IPR016186">
    <property type="entry name" value="C-type_lectin-like/link_sf"/>
</dbReference>
<dbReference type="Proteomes" id="UP000002320">
    <property type="component" value="Unassembled WGS sequence"/>
</dbReference>
<reference evidence="2" key="1">
    <citation type="submission" date="2007-03" db="EMBL/GenBank/DDBJ databases">
        <title>Annotation of Culex pipiens quinquefasciatus.</title>
        <authorList>
            <consortium name="The Broad Institute Genome Sequencing Platform"/>
            <person name="Atkinson P.W."/>
            <person name="Hemingway J."/>
            <person name="Christensen B.M."/>
            <person name="Higgs S."/>
            <person name="Kodira C."/>
            <person name="Hannick L."/>
            <person name="Megy K."/>
            <person name="O'Leary S."/>
            <person name="Pearson M."/>
            <person name="Haas B.J."/>
            <person name="Mauceli E."/>
            <person name="Wortman J.R."/>
            <person name="Lee N.H."/>
            <person name="Guigo R."/>
            <person name="Stanke M."/>
            <person name="Alvarado L."/>
            <person name="Amedeo P."/>
            <person name="Antoine C.H."/>
            <person name="Arensburger P."/>
            <person name="Bidwell S.L."/>
            <person name="Crawford M."/>
            <person name="Camaro F."/>
            <person name="Devon K."/>
            <person name="Engels R."/>
            <person name="Hammond M."/>
            <person name="Howarth C."/>
            <person name="Koehrsen M."/>
            <person name="Lawson D."/>
            <person name="Montgomery P."/>
            <person name="Nene V."/>
            <person name="Nusbaum C."/>
            <person name="Puiu D."/>
            <person name="Romero-Severson J."/>
            <person name="Severson D.W."/>
            <person name="Shumway M."/>
            <person name="Sisk P."/>
            <person name="Stolte C."/>
            <person name="Zeng Q."/>
            <person name="Eisenstadt E."/>
            <person name="Fraser-Liggett C."/>
            <person name="Strausberg R."/>
            <person name="Galagan J."/>
            <person name="Birren B."/>
            <person name="Collins F.H."/>
        </authorList>
    </citation>
    <scope>NUCLEOTIDE SEQUENCE [LARGE SCALE GENOMIC DNA]</scope>
    <source>
        <strain evidence="2">JHB</strain>
    </source>
</reference>
<keyword evidence="4" id="KW-1185">Reference proteome</keyword>
<dbReference type="SUPFAM" id="SSF56436">
    <property type="entry name" value="C-type lectin-like"/>
    <property type="match status" value="1"/>
</dbReference>
<dbReference type="InterPro" id="IPR016187">
    <property type="entry name" value="CTDL_fold"/>
</dbReference>
<dbReference type="HOGENOM" id="CLU_049894_10_0_1"/>
<name>B0X7R0_CULQU</name>
<keyword evidence="2" id="KW-0430">Lectin</keyword>
<dbReference type="PROSITE" id="PS50041">
    <property type="entry name" value="C_TYPE_LECTIN_2"/>
    <property type="match status" value="1"/>
</dbReference>
<dbReference type="Pfam" id="PF00059">
    <property type="entry name" value="Lectin_C"/>
    <property type="match status" value="1"/>
</dbReference>
<dbReference type="AlphaFoldDB" id="B0X7R0"/>
<sequence>MSTTGIEPETFDILTLRLNCLGHHSLMTQESVIEQANWHGANLHCTTRGSSLVTVTSLEKHEALVKFLEKSDKKYSNQGYRFWIGASSLPDGENFVWQSTGSRLSFTKWNLGEPNNAGGVEQCVEIIHCPGCNRIWDWNDMKCSLKAYFVCETVDDSNIRQF</sequence>
<organism>
    <name type="scientific">Culex quinquefasciatus</name>
    <name type="common">Southern house mosquito</name>
    <name type="synonym">Culex pungens</name>
    <dbReference type="NCBI Taxonomy" id="7176"/>
    <lineage>
        <taxon>Eukaryota</taxon>
        <taxon>Metazoa</taxon>
        <taxon>Ecdysozoa</taxon>
        <taxon>Arthropoda</taxon>
        <taxon>Hexapoda</taxon>
        <taxon>Insecta</taxon>
        <taxon>Pterygota</taxon>
        <taxon>Neoptera</taxon>
        <taxon>Endopterygota</taxon>
        <taxon>Diptera</taxon>
        <taxon>Nematocera</taxon>
        <taxon>Culicoidea</taxon>
        <taxon>Culicidae</taxon>
        <taxon>Culicinae</taxon>
        <taxon>Culicini</taxon>
        <taxon>Culex</taxon>
        <taxon>Culex</taxon>
    </lineage>
</organism>
<dbReference type="GO" id="GO:0030246">
    <property type="term" value="F:carbohydrate binding"/>
    <property type="evidence" value="ECO:0007669"/>
    <property type="project" value="UniProtKB-KW"/>
</dbReference>
<evidence type="ECO:0000313" key="2">
    <source>
        <dbReference type="EMBL" id="EDS42072.1"/>
    </source>
</evidence>